<feature type="domain" description="AAA+ ATPase" evidence="2">
    <location>
        <begin position="448"/>
        <end position="587"/>
    </location>
</feature>
<dbReference type="EMBL" id="JACHXN010000011">
    <property type="protein sequence ID" value="MBB3147208.1"/>
    <property type="molecule type" value="Genomic_DNA"/>
</dbReference>
<evidence type="ECO:0000313" key="4">
    <source>
        <dbReference type="Proteomes" id="UP000554520"/>
    </source>
</evidence>
<dbReference type="SMART" id="SM00382">
    <property type="entry name" value="AAA"/>
    <property type="match status" value="1"/>
</dbReference>
<organism evidence="3 4">
    <name type="scientific">Phyllobacterium trifolii</name>
    <dbReference type="NCBI Taxonomy" id="300193"/>
    <lineage>
        <taxon>Bacteria</taxon>
        <taxon>Pseudomonadati</taxon>
        <taxon>Pseudomonadota</taxon>
        <taxon>Alphaproteobacteria</taxon>
        <taxon>Hyphomicrobiales</taxon>
        <taxon>Phyllobacteriaceae</taxon>
        <taxon>Phyllobacterium</taxon>
    </lineage>
</organism>
<dbReference type="InterPro" id="IPR037219">
    <property type="entry name" value="Peptidase_M41-like"/>
</dbReference>
<dbReference type="Gene3D" id="1.10.8.60">
    <property type="match status" value="1"/>
</dbReference>
<dbReference type="GO" id="GO:0005886">
    <property type="term" value="C:plasma membrane"/>
    <property type="evidence" value="ECO:0007669"/>
    <property type="project" value="TreeGrafter"/>
</dbReference>
<keyword evidence="1" id="KW-0067">ATP-binding</keyword>
<dbReference type="GO" id="GO:0004222">
    <property type="term" value="F:metalloendopeptidase activity"/>
    <property type="evidence" value="ECO:0007669"/>
    <property type="project" value="InterPro"/>
</dbReference>
<dbReference type="Pfam" id="PF00004">
    <property type="entry name" value="AAA"/>
    <property type="match status" value="1"/>
</dbReference>
<protein>
    <submittedName>
        <fullName evidence="3">AAA+ superfamily predicted ATPase</fullName>
    </submittedName>
</protein>
<evidence type="ECO:0000259" key="2">
    <source>
        <dbReference type="SMART" id="SM00382"/>
    </source>
</evidence>
<dbReference type="InterPro" id="IPR003593">
    <property type="entry name" value="AAA+_ATPase"/>
</dbReference>
<keyword evidence="1" id="KW-0547">Nucleotide-binding</keyword>
<name>A0A839U8S7_9HYPH</name>
<comment type="similarity">
    <text evidence="1">Belongs to the AAA ATPase family.</text>
</comment>
<dbReference type="CDD" id="cd19481">
    <property type="entry name" value="RecA-like_protease"/>
    <property type="match status" value="1"/>
</dbReference>
<proteinExistence type="inferred from homology"/>
<dbReference type="SUPFAM" id="SSF140990">
    <property type="entry name" value="FtsH protease domain-like"/>
    <property type="match status" value="1"/>
</dbReference>
<dbReference type="InterPro" id="IPR027417">
    <property type="entry name" value="P-loop_NTPase"/>
</dbReference>
<dbReference type="Gene3D" id="1.20.58.760">
    <property type="entry name" value="Peptidase M41"/>
    <property type="match status" value="1"/>
</dbReference>
<dbReference type="PROSITE" id="PS00674">
    <property type="entry name" value="AAA"/>
    <property type="match status" value="1"/>
</dbReference>
<dbReference type="AlphaFoldDB" id="A0A839U8S7"/>
<evidence type="ECO:0000256" key="1">
    <source>
        <dbReference type="RuleBase" id="RU003651"/>
    </source>
</evidence>
<dbReference type="InterPro" id="IPR003959">
    <property type="entry name" value="ATPase_AAA_core"/>
</dbReference>
<dbReference type="RefSeq" id="WP_183663313.1">
    <property type="nucleotide sequence ID" value="NZ_JACHXN010000011.1"/>
</dbReference>
<gene>
    <name evidence="3" type="ORF">FHS21_003624</name>
</gene>
<dbReference type="GO" id="GO:0005524">
    <property type="term" value="F:ATP binding"/>
    <property type="evidence" value="ECO:0007669"/>
    <property type="project" value="UniProtKB-KW"/>
</dbReference>
<dbReference type="InterPro" id="IPR000642">
    <property type="entry name" value="Peptidase_M41"/>
</dbReference>
<keyword evidence="4" id="KW-1185">Reference proteome</keyword>
<dbReference type="GO" id="GO:0016887">
    <property type="term" value="F:ATP hydrolysis activity"/>
    <property type="evidence" value="ECO:0007669"/>
    <property type="project" value="InterPro"/>
</dbReference>
<dbReference type="PANTHER" id="PTHR23076">
    <property type="entry name" value="METALLOPROTEASE M41 FTSH"/>
    <property type="match status" value="1"/>
</dbReference>
<comment type="caution">
    <text evidence="3">The sequence shown here is derived from an EMBL/GenBank/DDBJ whole genome shotgun (WGS) entry which is preliminary data.</text>
</comment>
<dbReference type="Proteomes" id="UP000554520">
    <property type="component" value="Unassembled WGS sequence"/>
</dbReference>
<dbReference type="Gene3D" id="3.40.50.300">
    <property type="entry name" value="P-loop containing nucleotide triphosphate hydrolases"/>
    <property type="match status" value="1"/>
</dbReference>
<sequence length="863" mass="92700">MENRLFRYVMARLRHEAWHRSIQVTIDAGFIQEEDKFVEGFKVRFFHSCTAVPEAGLRKLESLLGGFNANQNKCVAARELDELELLDSQAWTGTWIEPDVGTKKLTGYRPGSHGRDDQTGNMSTIVKRRGSQPEYGLSAQNASVLHRIRTAGRLLSPVDVATILLVTETIEKLGLPFTQLTAMLSEPGLIVGVFGGVEGFERSFISLLKRGIFGPPSVVTFDGTTIGKRGEFVFPKEVANKRLVITFLGSETDPKYAELADWQLGRAAELGVPVLGVTEATALLPERMLPASHLCLATGPLTASIVHDTIGFVLGMPTHEALGDRSSTLLTLSDLALAIRPGIAPDRAMAILKELALSRAGDGPLKSDSSGTSGPAQIPKTGQVFTGNHRKPIHSGSEIIQPQLGSDANDAVPTIETLAGYGDAKTWAMNLKKDLDQWQAGQVPWTDLLSRILLCGPPGTGKTLFAKALTNSLGIPLYATSVGIWLEAGHLGDVLERMRAAFVEAKSAAPCILFIDETDGIGGRRSGDKESSDFWNNVITRLLELLDGTVKSTGVIIVGATNKPDAIDPALLRSGRLEKQVTIPLPDIDALAEILRFHVSGDIPNEPDLSPGNSVEQNPNAQDLYRQGVGIRRLASLASGMTGADIERIVREARGVARRDKRRLVFADVEAMLVKGKPKRQPVSQQISAVHEAGHAIACLALGNKAITTITLNGKDGRAYLRANDSSIEDLTLQSISDKIVICLAGRAAEEMILGSVSRGSGGGLESDLAKATELACTLETSYGFNSQNSLIYLGSIEPFSLLAGRQDIAFAVNERLEACYQIAKELIGRNKDAVKGLADMLLVHETLEGAILGKTLDGLIVS</sequence>
<dbReference type="SUPFAM" id="SSF52540">
    <property type="entry name" value="P-loop containing nucleoside triphosphate hydrolases"/>
    <property type="match status" value="1"/>
</dbReference>
<dbReference type="InterPro" id="IPR003960">
    <property type="entry name" value="ATPase_AAA_CS"/>
</dbReference>
<accession>A0A839U8S7</accession>
<evidence type="ECO:0000313" key="3">
    <source>
        <dbReference type="EMBL" id="MBB3147208.1"/>
    </source>
</evidence>
<reference evidence="3 4" key="1">
    <citation type="submission" date="2020-08" db="EMBL/GenBank/DDBJ databases">
        <title>Genomic Encyclopedia of Type Strains, Phase III (KMG-III): the genomes of soil and plant-associated and newly described type strains.</title>
        <authorList>
            <person name="Whitman W."/>
        </authorList>
    </citation>
    <scope>NUCLEOTIDE SEQUENCE [LARGE SCALE GENOMIC DNA]</scope>
    <source>
        <strain evidence="3 4">CECT 7015</strain>
    </source>
</reference>
<dbReference type="GO" id="GO:0004176">
    <property type="term" value="F:ATP-dependent peptidase activity"/>
    <property type="evidence" value="ECO:0007669"/>
    <property type="project" value="InterPro"/>
</dbReference>
<dbReference type="GO" id="GO:0006508">
    <property type="term" value="P:proteolysis"/>
    <property type="evidence" value="ECO:0007669"/>
    <property type="project" value="InterPro"/>
</dbReference>
<dbReference type="PANTHER" id="PTHR23076:SF97">
    <property type="entry name" value="ATP-DEPENDENT ZINC METALLOPROTEASE YME1L1"/>
    <property type="match status" value="1"/>
</dbReference>
<dbReference type="GO" id="GO:0030163">
    <property type="term" value="P:protein catabolic process"/>
    <property type="evidence" value="ECO:0007669"/>
    <property type="project" value="TreeGrafter"/>
</dbReference>
<dbReference type="Pfam" id="PF01434">
    <property type="entry name" value="Peptidase_M41"/>
    <property type="match status" value="1"/>
</dbReference>